<organism evidence="1 2">
    <name type="scientific">Jimgerdemannia flammicorona</name>
    <dbReference type="NCBI Taxonomy" id="994334"/>
    <lineage>
        <taxon>Eukaryota</taxon>
        <taxon>Fungi</taxon>
        <taxon>Fungi incertae sedis</taxon>
        <taxon>Mucoromycota</taxon>
        <taxon>Mucoromycotina</taxon>
        <taxon>Endogonomycetes</taxon>
        <taxon>Endogonales</taxon>
        <taxon>Endogonaceae</taxon>
        <taxon>Jimgerdemannia</taxon>
    </lineage>
</organism>
<evidence type="ECO:0000313" key="1">
    <source>
        <dbReference type="EMBL" id="RUP48802.1"/>
    </source>
</evidence>
<comment type="caution">
    <text evidence="1">The sequence shown here is derived from an EMBL/GenBank/DDBJ whole genome shotgun (WGS) entry which is preliminary data.</text>
</comment>
<gene>
    <name evidence="1" type="ORF">BC936DRAFT_143958</name>
</gene>
<name>A0A433DD73_9FUNG</name>
<proteinExistence type="predicted"/>
<dbReference type="EMBL" id="RBNI01002955">
    <property type="protein sequence ID" value="RUP48802.1"/>
    <property type="molecule type" value="Genomic_DNA"/>
</dbReference>
<dbReference type="AlphaFoldDB" id="A0A433DD73"/>
<keyword evidence="2" id="KW-1185">Reference proteome</keyword>
<dbReference type="Proteomes" id="UP000268093">
    <property type="component" value="Unassembled WGS sequence"/>
</dbReference>
<accession>A0A433DD73</accession>
<reference evidence="1 2" key="1">
    <citation type="journal article" date="2018" name="New Phytol.">
        <title>Phylogenomics of Endogonaceae and evolution of mycorrhizas within Mucoromycota.</title>
        <authorList>
            <person name="Chang Y."/>
            <person name="Desiro A."/>
            <person name="Na H."/>
            <person name="Sandor L."/>
            <person name="Lipzen A."/>
            <person name="Clum A."/>
            <person name="Barry K."/>
            <person name="Grigoriev I.V."/>
            <person name="Martin F.M."/>
            <person name="Stajich J.E."/>
            <person name="Smith M.E."/>
            <person name="Bonito G."/>
            <person name="Spatafora J.W."/>
        </authorList>
    </citation>
    <scope>NUCLEOTIDE SEQUENCE [LARGE SCALE GENOMIC DNA]</scope>
    <source>
        <strain evidence="1 2">GMNB39</strain>
    </source>
</reference>
<sequence length="110" mass="13178">MCLSEDSQSGLCSVCTHTNQEERNLYRLENDYIDRERSAERRHSSEHEIWPDKNLPELKNSNNIPLLLVVYLEGNLKIDDRHEHRDWCTNTSWVFDDMRMRRLKCVLEVS</sequence>
<protein>
    <submittedName>
        <fullName evidence="1">Uncharacterized protein</fullName>
    </submittedName>
</protein>
<evidence type="ECO:0000313" key="2">
    <source>
        <dbReference type="Proteomes" id="UP000268093"/>
    </source>
</evidence>